<keyword evidence="1" id="KW-0812">Transmembrane</keyword>
<dbReference type="STRING" id="1968527.B5M47_01845"/>
<sequence>MERSQGLKAKSCLDEIIGKILRQFIKARRLRRFRRAPKIFFPIPRHWIVISFKPIYVLLVLVLFACTVFLLIRSDIFLVRHLKFQLEEKSRIQVLSEEDLRDELSDCFAQSLLKLDTRFLENKLKERFLGLEEVFIQKKLPDTLIVNWRPRDGAAVIRSGDRMFLVDRADFIFAEVDSELSRRCREAGVPVVEGEWGWEIKVGSTLKSSHIDEILKVVFELGKDSRVSLSRVYLKDTAELEVFSSDGWKAIFDLEKDVDQQIEDLKVVVNKMGKENGGFREVDLRFKYPVVR</sequence>
<keyword evidence="1" id="KW-1133">Transmembrane helix</keyword>
<gene>
    <name evidence="2" type="ORF">B5M47_01845</name>
</gene>
<evidence type="ECO:0000313" key="2">
    <source>
        <dbReference type="EMBL" id="OQX51162.1"/>
    </source>
</evidence>
<dbReference type="Proteomes" id="UP000192520">
    <property type="component" value="Unassembled WGS sequence"/>
</dbReference>
<evidence type="ECO:0000313" key="3">
    <source>
        <dbReference type="Proteomes" id="UP000192520"/>
    </source>
</evidence>
<proteinExistence type="predicted"/>
<comment type="caution">
    <text evidence="2">The sequence shown here is derived from an EMBL/GenBank/DDBJ whole genome shotgun (WGS) entry which is preliminary data.</text>
</comment>
<keyword evidence="1" id="KW-0472">Membrane</keyword>
<dbReference type="EMBL" id="MZGJ01000007">
    <property type="protein sequence ID" value="OQX51162.1"/>
    <property type="molecule type" value="Genomic_DNA"/>
</dbReference>
<organism evidence="2 3">
    <name type="scientific">candidate division CPR3 bacterium 4484_211</name>
    <dbReference type="NCBI Taxonomy" id="1968527"/>
    <lineage>
        <taxon>Bacteria</taxon>
        <taxon>Bacteria division CPR3</taxon>
    </lineage>
</organism>
<dbReference type="AlphaFoldDB" id="A0A1W9NYS0"/>
<feature type="transmembrane region" description="Helical" evidence="1">
    <location>
        <begin position="55"/>
        <end position="72"/>
    </location>
</feature>
<evidence type="ECO:0008006" key="4">
    <source>
        <dbReference type="Google" id="ProtNLM"/>
    </source>
</evidence>
<evidence type="ECO:0000256" key="1">
    <source>
        <dbReference type="SAM" id="Phobius"/>
    </source>
</evidence>
<protein>
    <recommendedName>
        <fullName evidence="4">POTRA domain-containing protein</fullName>
    </recommendedName>
</protein>
<accession>A0A1W9NYS0</accession>
<name>A0A1W9NYS0_UNCC3</name>
<reference evidence="3" key="1">
    <citation type="submission" date="2017-03" db="EMBL/GenBank/DDBJ databases">
        <title>Novel pathways for hydrocarbon cycling and metabolic interdependencies in hydrothermal sediment communities.</title>
        <authorList>
            <person name="Dombrowski N."/>
            <person name="Seitz K."/>
            <person name="Teske A."/>
            <person name="Baker B."/>
        </authorList>
    </citation>
    <scope>NUCLEOTIDE SEQUENCE [LARGE SCALE GENOMIC DNA]</scope>
</reference>